<keyword evidence="8" id="KW-0624">Polysaccharide degradation</keyword>
<dbReference type="Proteomes" id="UP000831796">
    <property type="component" value="Chromosome"/>
</dbReference>
<dbReference type="GO" id="GO:0005576">
    <property type="term" value="C:extracellular region"/>
    <property type="evidence" value="ECO:0007669"/>
    <property type="project" value="UniProtKB-SubCell"/>
</dbReference>
<keyword evidence="7" id="KW-0119">Carbohydrate metabolism</keyword>
<evidence type="ECO:0008006" key="12">
    <source>
        <dbReference type="Google" id="ProtNLM"/>
    </source>
</evidence>
<comment type="similarity">
    <text evidence="2">Belongs to the faeC family.</text>
</comment>
<dbReference type="KEGG" id="hcu:MUN79_09220"/>
<organism evidence="10 11">
    <name type="scientific">Hymenobacter cellulosilyticus</name>
    <dbReference type="NCBI Taxonomy" id="2932248"/>
    <lineage>
        <taxon>Bacteria</taxon>
        <taxon>Pseudomonadati</taxon>
        <taxon>Bacteroidota</taxon>
        <taxon>Cytophagia</taxon>
        <taxon>Cytophagales</taxon>
        <taxon>Hymenobacteraceae</taxon>
        <taxon>Hymenobacter</taxon>
    </lineage>
</organism>
<proteinExistence type="inferred from homology"/>
<evidence type="ECO:0000256" key="8">
    <source>
        <dbReference type="ARBA" id="ARBA00023326"/>
    </source>
</evidence>
<keyword evidence="3" id="KW-0964">Secreted</keyword>
<evidence type="ECO:0000256" key="5">
    <source>
        <dbReference type="ARBA" id="ARBA00022729"/>
    </source>
</evidence>
<evidence type="ECO:0000256" key="6">
    <source>
        <dbReference type="ARBA" id="ARBA00022801"/>
    </source>
</evidence>
<keyword evidence="4" id="KW-0858">Xylan degradation</keyword>
<dbReference type="PANTHER" id="PTHR38050">
    <property type="match status" value="1"/>
</dbReference>
<comment type="function">
    <text evidence="9">Involved in degradation of plant cell walls. Hydrolyzes the feruloyl-arabinose ester bond in arabinoxylans, and the feruloyl-galactose ester bond in pectin. Active against paranitrophenyl-acetate, methyl ferulate and wheat arabinoxylan.</text>
</comment>
<comment type="subcellular location">
    <subcellularLocation>
        <location evidence="1">Secreted</location>
    </subcellularLocation>
</comment>
<accession>A0A8T9Q930</accession>
<dbReference type="InterPro" id="IPR029058">
    <property type="entry name" value="AB_hydrolase_fold"/>
</dbReference>
<keyword evidence="5" id="KW-0732">Signal</keyword>
<keyword evidence="11" id="KW-1185">Reference proteome</keyword>
<dbReference type="AlphaFoldDB" id="A0A8T9Q930"/>
<evidence type="ECO:0000256" key="1">
    <source>
        <dbReference type="ARBA" id="ARBA00004613"/>
    </source>
</evidence>
<dbReference type="PANTHER" id="PTHR38050:SF1">
    <property type="entry name" value="FERULOYL ESTERASE C"/>
    <property type="match status" value="1"/>
</dbReference>
<dbReference type="GO" id="GO:0030600">
    <property type="term" value="F:feruloyl esterase activity"/>
    <property type="evidence" value="ECO:0007669"/>
    <property type="project" value="InterPro"/>
</dbReference>
<dbReference type="EMBL" id="CP095046">
    <property type="protein sequence ID" value="UOQ74047.1"/>
    <property type="molecule type" value="Genomic_DNA"/>
</dbReference>
<evidence type="ECO:0000256" key="7">
    <source>
        <dbReference type="ARBA" id="ARBA00023277"/>
    </source>
</evidence>
<dbReference type="SUPFAM" id="SSF53474">
    <property type="entry name" value="alpha/beta-Hydrolases"/>
    <property type="match status" value="1"/>
</dbReference>
<evidence type="ECO:0000256" key="3">
    <source>
        <dbReference type="ARBA" id="ARBA00022525"/>
    </source>
</evidence>
<evidence type="ECO:0000313" key="10">
    <source>
        <dbReference type="EMBL" id="UOQ74047.1"/>
    </source>
</evidence>
<name>A0A8T9Q930_9BACT</name>
<dbReference type="GO" id="GO:0045493">
    <property type="term" value="P:xylan catabolic process"/>
    <property type="evidence" value="ECO:0007669"/>
    <property type="project" value="UniProtKB-KW"/>
</dbReference>
<reference evidence="10" key="1">
    <citation type="submission" date="2022-04" db="EMBL/GenBank/DDBJ databases">
        <title>Hymenobacter sp. isolated from the air.</title>
        <authorList>
            <person name="Won M."/>
            <person name="Lee C.-M."/>
            <person name="Woen H.-Y."/>
            <person name="Kwon S.-W."/>
        </authorList>
    </citation>
    <scope>NUCLEOTIDE SEQUENCE</scope>
    <source>
        <strain evidence="10">5116S-3</strain>
    </source>
</reference>
<sequence length="134" mass="14170">MSNGGFMSYELACKLSNRVAAIGSVTGSIVRSRLGACTPQHPVPVIEIHGTADNTVPYNGNILFTPIPAVVDYWVRFNGCSTTPVVTAVPNTNTTDGSTAERYVYSGGRNGSVVEHYKIIDGGTPGRARRLPSA</sequence>
<evidence type="ECO:0000313" key="11">
    <source>
        <dbReference type="Proteomes" id="UP000831796"/>
    </source>
</evidence>
<gene>
    <name evidence="10" type="ORF">MUN79_09220</name>
</gene>
<evidence type="ECO:0000256" key="9">
    <source>
        <dbReference type="ARBA" id="ARBA00025250"/>
    </source>
</evidence>
<evidence type="ECO:0000256" key="4">
    <source>
        <dbReference type="ARBA" id="ARBA00022651"/>
    </source>
</evidence>
<dbReference type="InterPro" id="IPR043595">
    <property type="entry name" value="FaeB/C/D"/>
</dbReference>
<keyword evidence="6" id="KW-0378">Hydrolase</keyword>
<dbReference type="Gene3D" id="3.40.50.1820">
    <property type="entry name" value="alpha/beta hydrolase"/>
    <property type="match status" value="1"/>
</dbReference>
<protein>
    <recommendedName>
        <fullName evidence="12">Phospholipase/carboxylesterase/thioesterase domain-containing protein</fullName>
    </recommendedName>
</protein>
<evidence type="ECO:0000256" key="2">
    <source>
        <dbReference type="ARBA" id="ARBA00010278"/>
    </source>
</evidence>